<dbReference type="InterPro" id="IPR019734">
    <property type="entry name" value="TPR_rpt"/>
</dbReference>
<proteinExistence type="predicted"/>
<accession>A0A5J4S9D2</accession>
<keyword evidence="3" id="KW-0378">Hydrolase</keyword>
<gene>
    <name evidence="3" type="ORF">EZS27_009763</name>
</gene>
<keyword evidence="1" id="KW-0677">Repeat</keyword>
<keyword evidence="2" id="KW-0802">TPR repeat</keyword>
<dbReference type="PROSITE" id="PS50005">
    <property type="entry name" value="TPR"/>
    <property type="match status" value="3"/>
</dbReference>
<dbReference type="Gene3D" id="1.25.40.10">
    <property type="entry name" value="Tetratricopeptide repeat domain"/>
    <property type="match status" value="2"/>
</dbReference>
<dbReference type="Pfam" id="PF13181">
    <property type="entry name" value="TPR_8"/>
    <property type="match status" value="1"/>
</dbReference>
<dbReference type="Pfam" id="PF13414">
    <property type="entry name" value="TPR_11"/>
    <property type="match status" value="1"/>
</dbReference>
<evidence type="ECO:0000313" key="3">
    <source>
        <dbReference type="EMBL" id="KAA6342498.1"/>
    </source>
</evidence>
<dbReference type="AlphaFoldDB" id="A0A5J4S9D2"/>
<dbReference type="InterPro" id="IPR050498">
    <property type="entry name" value="Ycf3"/>
</dbReference>
<dbReference type="GO" id="GO:0008233">
    <property type="term" value="F:peptidase activity"/>
    <property type="evidence" value="ECO:0007669"/>
    <property type="project" value="UniProtKB-KW"/>
</dbReference>
<protein>
    <submittedName>
        <fullName evidence="3">Beta-barrel assembly-enhancing protease</fullName>
        <ecNumber evidence="3">3.4.-.-</ecNumber>
    </submittedName>
</protein>
<comment type="caution">
    <text evidence="3">The sequence shown here is derived from an EMBL/GenBank/DDBJ whole genome shotgun (WGS) entry which is preliminary data.</text>
</comment>
<organism evidence="3">
    <name type="scientific">termite gut metagenome</name>
    <dbReference type="NCBI Taxonomy" id="433724"/>
    <lineage>
        <taxon>unclassified sequences</taxon>
        <taxon>metagenomes</taxon>
        <taxon>organismal metagenomes</taxon>
    </lineage>
</organism>
<dbReference type="SMART" id="SM00028">
    <property type="entry name" value="TPR"/>
    <property type="match status" value="7"/>
</dbReference>
<dbReference type="InterPro" id="IPR011990">
    <property type="entry name" value="TPR-like_helical_dom_sf"/>
</dbReference>
<dbReference type="PANTHER" id="PTHR44858:SF1">
    <property type="entry name" value="UDP-N-ACETYLGLUCOSAMINE--PEPTIDE N-ACETYLGLUCOSAMINYLTRANSFERASE SPINDLY-RELATED"/>
    <property type="match status" value="1"/>
</dbReference>
<evidence type="ECO:0000256" key="2">
    <source>
        <dbReference type="ARBA" id="ARBA00022803"/>
    </source>
</evidence>
<dbReference type="GO" id="GO:0006508">
    <property type="term" value="P:proteolysis"/>
    <property type="evidence" value="ECO:0007669"/>
    <property type="project" value="UniProtKB-KW"/>
</dbReference>
<reference evidence="3" key="1">
    <citation type="submission" date="2019-03" db="EMBL/GenBank/DDBJ databases">
        <title>Single cell metagenomics reveals metabolic interactions within the superorganism composed of flagellate Streblomastix strix and complex community of Bacteroidetes bacteria on its surface.</title>
        <authorList>
            <person name="Treitli S.C."/>
            <person name="Kolisko M."/>
            <person name="Husnik F."/>
            <person name="Keeling P."/>
            <person name="Hampl V."/>
        </authorList>
    </citation>
    <scope>NUCLEOTIDE SEQUENCE</scope>
    <source>
        <strain evidence="3">STM</strain>
    </source>
</reference>
<evidence type="ECO:0000256" key="1">
    <source>
        <dbReference type="ARBA" id="ARBA00022737"/>
    </source>
</evidence>
<dbReference type="PROSITE" id="PS50293">
    <property type="entry name" value="TPR_REGION"/>
    <property type="match status" value="1"/>
</dbReference>
<sequence>MANFFKSLFTGKTEESENNSRESDKKKFEMFKYDGLRAQRMRRTDFAVKCFTEALAIEEDFETIGYLSKLYVQIGELTKACDLLKRMIELEPLMVSTYLFLADVAYMNEDYKTMEEACLKAIDLEKDNATAYYLLAKADRKLGNALNAIAHLTEAIVLKEDYTDARLLRAELLMQMNEHKEAAPDLDFILAQNAEEETALLLRGKLKEATGNGTEAEEDYRTVINLNPFNTQAYLYLGQRLIEQGKLTEAIEHFTEAIELNPDCAAAYHERGRTKLLTGDKEGAAEDVKKNFELNPKELNALNGTFDKQEEQFDSLLGFRH</sequence>
<dbReference type="SUPFAM" id="SSF48452">
    <property type="entry name" value="TPR-like"/>
    <property type="match status" value="2"/>
</dbReference>
<dbReference type="EMBL" id="SNRY01000322">
    <property type="protein sequence ID" value="KAA6342498.1"/>
    <property type="molecule type" value="Genomic_DNA"/>
</dbReference>
<keyword evidence="3" id="KW-0645">Protease</keyword>
<dbReference type="EC" id="3.4.-.-" evidence="3"/>
<name>A0A5J4S9D2_9ZZZZ</name>
<dbReference type="Pfam" id="PF13432">
    <property type="entry name" value="TPR_16"/>
    <property type="match status" value="1"/>
</dbReference>
<dbReference type="PANTHER" id="PTHR44858">
    <property type="entry name" value="TETRATRICOPEPTIDE REPEAT PROTEIN 6"/>
    <property type="match status" value="1"/>
</dbReference>